<comment type="similarity">
    <text evidence="1">Belongs to the HipA Ser/Thr kinase family.</text>
</comment>
<dbReference type="InterPro" id="IPR052028">
    <property type="entry name" value="HipA_Ser/Thr_kinase"/>
</dbReference>
<evidence type="ECO:0000313" key="6">
    <source>
        <dbReference type="EMBL" id="MBC8176292.1"/>
    </source>
</evidence>
<dbReference type="InterPro" id="IPR012893">
    <property type="entry name" value="HipA-like_C"/>
</dbReference>
<feature type="domain" description="HipA-like C-terminal" evidence="4">
    <location>
        <begin position="169"/>
        <end position="399"/>
    </location>
</feature>
<dbReference type="GO" id="GO:0005829">
    <property type="term" value="C:cytosol"/>
    <property type="evidence" value="ECO:0007669"/>
    <property type="project" value="TreeGrafter"/>
</dbReference>
<evidence type="ECO:0000256" key="2">
    <source>
        <dbReference type="ARBA" id="ARBA00022679"/>
    </source>
</evidence>
<dbReference type="Pfam" id="PF07804">
    <property type="entry name" value="HipA_C"/>
    <property type="match status" value="1"/>
</dbReference>
<dbReference type="InterPro" id="IPR017508">
    <property type="entry name" value="HipA_N1"/>
</dbReference>
<sequence>MPVSVAKVKLWDDPVGAVAWDDDRNLATFEYEPAFLRRNLEISPLTMPLSPAIYSFPELNRRTFYGLPGLLADSLPDRYGTRLIEIWLQKQGRSLQDFNPVERLCYIGTRGMGALEFEPALVSRHKTVRVEVAELVKLAGKILSQREDLLVNLSENESAALDTVIRVGTSAGGARAKAVIAWNPKNNDIRSGQVRAPEGFEYWIIKFDGVNDNTLGDPEGYGKIEYAYHLMAKSAGIEMSKCRLMKEHGRSHFMTLRFDRKNDADKIHMQSLCALGHFDFNMPGQYAYEIALSTCQQLGLGHQAVRQLYKRMVFNVVARNQDDHSRNIAFLMDRDGNWRLAPAFDVIWSYNAQGEWTNRHQMTVNGKRNSFEKQDFIDVAKQFRISKPLEILADVGAAIRRWPDFAEEVGVEAKRITQIASTHRLEIVV</sequence>
<keyword evidence="3" id="KW-0418">Kinase</keyword>
<dbReference type="Pfam" id="PF13657">
    <property type="entry name" value="Couple_hipA"/>
    <property type="match status" value="1"/>
</dbReference>
<gene>
    <name evidence="6" type="ORF">H8E19_02720</name>
</gene>
<proteinExistence type="inferred from homology"/>
<organism evidence="6 7">
    <name type="scientific">Candidatus Desulfacyla euxinica</name>
    <dbReference type="NCBI Taxonomy" id="2841693"/>
    <lineage>
        <taxon>Bacteria</taxon>
        <taxon>Deltaproteobacteria</taxon>
        <taxon>Candidatus Desulfacyla</taxon>
    </lineage>
</organism>
<accession>A0A8J6MWN7</accession>
<dbReference type="GO" id="GO:0004674">
    <property type="term" value="F:protein serine/threonine kinase activity"/>
    <property type="evidence" value="ECO:0007669"/>
    <property type="project" value="TreeGrafter"/>
</dbReference>
<name>A0A8J6MWN7_9DELT</name>
<comment type="caution">
    <text evidence="6">The sequence shown here is derived from an EMBL/GenBank/DDBJ whole genome shotgun (WGS) entry which is preliminary data.</text>
</comment>
<dbReference type="PANTHER" id="PTHR37419:SF8">
    <property type="entry name" value="TOXIN YJJJ"/>
    <property type="match status" value="1"/>
</dbReference>
<evidence type="ECO:0000256" key="3">
    <source>
        <dbReference type="ARBA" id="ARBA00022777"/>
    </source>
</evidence>
<protein>
    <submittedName>
        <fullName evidence="6">Type II toxin-antitoxin system HipA family toxin</fullName>
    </submittedName>
</protein>
<reference evidence="6 7" key="1">
    <citation type="submission" date="2020-08" db="EMBL/GenBank/DDBJ databases">
        <title>Bridging the membrane lipid divide: bacteria of the FCB group superphylum have the potential to synthesize archaeal ether lipids.</title>
        <authorList>
            <person name="Villanueva L."/>
            <person name="Von Meijenfeldt F.A.B."/>
            <person name="Westbye A.B."/>
            <person name="Yadav S."/>
            <person name="Hopmans E.C."/>
            <person name="Dutilh B.E."/>
            <person name="Sinninghe Damste J.S."/>
        </authorList>
    </citation>
    <scope>NUCLEOTIDE SEQUENCE [LARGE SCALE GENOMIC DNA]</scope>
    <source>
        <strain evidence="6">NIOZ-UU27</strain>
    </source>
</reference>
<keyword evidence="2" id="KW-0808">Transferase</keyword>
<feature type="domain" description="HipA N-terminal subdomain 1" evidence="5">
    <location>
        <begin position="7"/>
        <end position="117"/>
    </location>
</feature>
<evidence type="ECO:0000256" key="1">
    <source>
        <dbReference type="ARBA" id="ARBA00010164"/>
    </source>
</evidence>
<evidence type="ECO:0000259" key="5">
    <source>
        <dbReference type="Pfam" id="PF13657"/>
    </source>
</evidence>
<evidence type="ECO:0000259" key="4">
    <source>
        <dbReference type="Pfam" id="PF07804"/>
    </source>
</evidence>
<dbReference type="PANTHER" id="PTHR37419">
    <property type="entry name" value="SERINE/THREONINE-PROTEIN KINASE TOXIN HIPA"/>
    <property type="match status" value="1"/>
</dbReference>
<dbReference type="EMBL" id="JACNJD010000124">
    <property type="protein sequence ID" value="MBC8176292.1"/>
    <property type="molecule type" value="Genomic_DNA"/>
</dbReference>
<dbReference type="Gene3D" id="1.10.1070.20">
    <property type="match status" value="1"/>
</dbReference>
<dbReference type="AlphaFoldDB" id="A0A8J6MWN7"/>
<dbReference type="Proteomes" id="UP000650524">
    <property type="component" value="Unassembled WGS sequence"/>
</dbReference>
<evidence type="ECO:0000313" key="7">
    <source>
        <dbReference type="Proteomes" id="UP000650524"/>
    </source>
</evidence>